<keyword evidence="3" id="KW-0804">Transcription</keyword>
<name>A0A1R3ICH6_9ROSI</name>
<feature type="coiled-coil region" evidence="5">
    <location>
        <begin position="25"/>
        <end position="59"/>
    </location>
</feature>
<dbReference type="STRING" id="93759.A0A1R3ICH6"/>
<accession>A0A1R3ICH6</accession>
<gene>
    <name evidence="7" type="ORF">COLO4_24159</name>
</gene>
<keyword evidence="2" id="KW-0805">Transcription regulation</keyword>
<dbReference type="PROSITE" id="PS50888">
    <property type="entry name" value="BHLH"/>
    <property type="match status" value="1"/>
</dbReference>
<dbReference type="Proteomes" id="UP000187203">
    <property type="component" value="Unassembled WGS sequence"/>
</dbReference>
<protein>
    <recommendedName>
        <fullName evidence="6">BHLH domain-containing protein</fullName>
    </recommendedName>
</protein>
<dbReference type="GO" id="GO:0005634">
    <property type="term" value="C:nucleus"/>
    <property type="evidence" value="ECO:0007669"/>
    <property type="project" value="UniProtKB-SubCell"/>
</dbReference>
<keyword evidence="8" id="KW-1185">Reference proteome</keyword>
<feature type="domain" description="BHLH" evidence="6">
    <location>
        <begin position="1"/>
        <end position="35"/>
    </location>
</feature>
<dbReference type="InterPro" id="IPR036638">
    <property type="entry name" value="HLH_DNA-bd_sf"/>
</dbReference>
<dbReference type="InterPro" id="IPR011598">
    <property type="entry name" value="bHLH_dom"/>
</dbReference>
<organism evidence="7 8">
    <name type="scientific">Corchorus olitorius</name>
    <dbReference type="NCBI Taxonomy" id="93759"/>
    <lineage>
        <taxon>Eukaryota</taxon>
        <taxon>Viridiplantae</taxon>
        <taxon>Streptophyta</taxon>
        <taxon>Embryophyta</taxon>
        <taxon>Tracheophyta</taxon>
        <taxon>Spermatophyta</taxon>
        <taxon>Magnoliopsida</taxon>
        <taxon>eudicotyledons</taxon>
        <taxon>Gunneridae</taxon>
        <taxon>Pentapetalae</taxon>
        <taxon>rosids</taxon>
        <taxon>malvids</taxon>
        <taxon>Malvales</taxon>
        <taxon>Malvaceae</taxon>
        <taxon>Grewioideae</taxon>
        <taxon>Apeibeae</taxon>
        <taxon>Corchorus</taxon>
    </lineage>
</organism>
<dbReference type="EMBL" id="AWUE01018452">
    <property type="protein sequence ID" value="OMO80255.1"/>
    <property type="molecule type" value="Genomic_DNA"/>
</dbReference>
<dbReference type="AlphaFoldDB" id="A0A1R3ICH6"/>
<dbReference type="OrthoDB" id="1870484at2759"/>
<evidence type="ECO:0000256" key="2">
    <source>
        <dbReference type="ARBA" id="ARBA00023015"/>
    </source>
</evidence>
<comment type="caution">
    <text evidence="7">The sequence shown here is derived from an EMBL/GenBank/DDBJ whole genome shotgun (WGS) entry which is preliminary data.</text>
</comment>
<evidence type="ECO:0000256" key="1">
    <source>
        <dbReference type="ARBA" id="ARBA00004123"/>
    </source>
</evidence>
<proteinExistence type="predicted"/>
<evidence type="ECO:0000313" key="8">
    <source>
        <dbReference type="Proteomes" id="UP000187203"/>
    </source>
</evidence>
<evidence type="ECO:0000313" key="7">
    <source>
        <dbReference type="EMBL" id="OMO80255.1"/>
    </source>
</evidence>
<sequence>MKALFANLFALLPPYPSKLSVPELVDQATAYVKQLQKRMGEYKEMKVQLEKERSEMRSKMIPPVLYMRDLGSNLEVHLITGLSILELGLQLQAFNRG</sequence>
<keyword evidence="4" id="KW-0539">Nucleus</keyword>
<evidence type="ECO:0000256" key="3">
    <source>
        <dbReference type="ARBA" id="ARBA00023163"/>
    </source>
</evidence>
<dbReference type="SUPFAM" id="SSF47459">
    <property type="entry name" value="HLH, helix-loop-helix DNA-binding domain"/>
    <property type="match status" value="1"/>
</dbReference>
<evidence type="ECO:0000256" key="5">
    <source>
        <dbReference type="SAM" id="Coils"/>
    </source>
</evidence>
<evidence type="ECO:0000259" key="6">
    <source>
        <dbReference type="PROSITE" id="PS50888"/>
    </source>
</evidence>
<comment type="subcellular location">
    <subcellularLocation>
        <location evidence="1">Nucleus</location>
    </subcellularLocation>
</comment>
<evidence type="ECO:0000256" key="4">
    <source>
        <dbReference type="ARBA" id="ARBA00023242"/>
    </source>
</evidence>
<keyword evidence="5" id="KW-0175">Coiled coil</keyword>
<dbReference type="Gene3D" id="4.10.280.10">
    <property type="entry name" value="Helix-loop-helix DNA-binding domain"/>
    <property type="match status" value="1"/>
</dbReference>
<reference evidence="8" key="1">
    <citation type="submission" date="2013-09" db="EMBL/GenBank/DDBJ databases">
        <title>Corchorus olitorius genome sequencing.</title>
        <authorList>
            <person name="Alam M."/>
            <person name="Haque M.S."/>
            <person name="Islam M.S."/>
            <person name="Emdad E.M."/>
            <person name="Islam M.M."/>
            <person name="Ahmed B."/>
            <person name="Halim A."/>
            <person name="Hossen Q.M.M."/>
            <person name="Hossain M.Z."/>
            <person name="Ahmed R."/>
            <person name="Khan M.M."/>
            <person name="Islam R."/>
            <person name="Rashid M.M."/>
            <person name="Khan S.A."/>
            <person name="Rahman M.S."/>
            <person name="Alam M."/>
            <person name="Yahiya A.S."/>
            <person name="Khan M.S."/>
            <person name="Azam M.S."/>
            <person name="Haque T."/>
            <person name="Lashkar M.Z.H."/>
            <person name="Akhand A.I."/>
            <person name="Morshed G."/>
            <person name="Roy S."/>
            <person name="Uddin K.S."/>
            <person name="Rabeya T."/>
            <person name="Hossain A.S."/>
            <person name="Chowdhury A."/>
            <person name="Snigdha A.R."/>
            <person name="Mortoza M.S."/>
            <person name="Matin S.A."/>
            <person name="Hoque S.M.E."/>
            <person name="Islam M.K."/>
            <person name="Roy D.K."/>
            <person name="Haider R."/>
            <person name="Moosa M.M."/>
            <person name="Elias S.M."/>
            <person name="Hasan A.M."/>
            <person name="Jahan S."/>
            <person name="Shafiuddin M."/>
            <person name="Mahmood N."/>
            <person name="Shommy N.S."/>
        </authorList>
    </citation>
    <scope>NUCLEOTIDE SEQUENCE [LARGE SCALE GENOMIC DNA]</scope>
    <source>
        <strain evidence="8">cv. O-4</strain>
    </source>
</reference>
<dbReference type="GO" id="GO:0046983">
    <property type="term" value="F:protein dimerization activity"/>
    <property type="evidence" value="ECO:0007669"/>
    <property type="project" value="InterPro"/>
</dbReference>